<keyword evidence="2 5" id="KW-0456">Lyase</keyword>
<evidence type="ECO:0000256" key="1">
    <source>
        <dbReference type="ARBA" id="ARBA00013068"/>
    </source>
</evidence>
<dbReference type="Pfam" id="PF01791">
    <property type="entry name" value="DeoC"/>
    <property type="match status" value="1"/>
</dbReference>
<name>Q08T15_STIAD</name>
<dbReference type="PATRIC" id="fig|378806.16.peg.2510"/>
<dbReference type="PANTHER" id="PTHR47916">
    <property type="entry name" value="FRUCTOSE-BISPHOSPHATE ALDOLASE CLASS 1"/>
    <property type="match status" value="1"/>
</dbReference>
<evidence type="ECO:0000313" key="6">
    <source>
        <dbReference type="Proteomes" id="UP000032702"/>
    </source>
</evidence>
<dbReference type="PANTHER" id="PTHR47916:SF4">
    <property type="entry name" value="FRUCTOSE-BISPHOSPHATE ALDOLASE CLASS 1"/>
    <property type="match status" value="1"/>
</dbReference>
<dbReference type="SUPFAM" id="SSF51569">
    <property type="entry name" value="Aldolase"/>
    <property type="match status" value="1"/>
</dbReference>
<comment type="caution">
    <text evidence="5">The sequence shown here is derived from an EMBL/GenBank/DDBJ whole genome shotgun (WGS) entry which is preliminary data.</text>
</comment>
<protein>
    <recommendedName>
        <fullName evidence="1">fructose-bisphosphate aldolase</fullName>
        <ecNumber evidence="1">4.1.2.13</ecNumber>
    </recommendedName>
</protein>
<accession>Q08T15</accession>
<evidence type="ECO:0000256" key="2">
    <source>
        <dbReference type="ARBA" id="ARBA00023239"/>
    </source>
</evidence>
<dbReference type="SMART" id="SM01133">
    <property type="entry name" value="DeoC"/>
    <property type="match status" value="1"/>
</dbReference>
<dbReference type="EMBL" id="AAMD01000154">
    <property type="protein sequence ID" value="EAU63626.1"/>
    <property type="molecule type" value="Genomic_DNA"/>
</dbReference>
<dbReference type="AlphaFoldDB" id="Q08T15"/>
<dbReference type="NCBIfam" id="NF006704">
    <property type="entry name" value="PRK09250.1-1"/>
    <property type="match status" value="1"/>
</dbReference>
<dbReference type="GO" id="GO:0004332">
    <property type="term" value="F:fructose-bisphosphate aldolase activity"/>
    <property type="evidence" value="ECO:0007669"/>
    <property type="project" value="UniProtKB-EC"/>
</dbReference>
<evidence type="ECO:0000313" key="5">
    <source>
        <dbReference type="EMBL" id="EAU63626.1"/>
    </source>
</evidence>
<dbReference type="InterPro" id="IPR002915">
    <property type="entry name" value="DeoC/FbaB/LacD_aldolase"/>
</dbReference>
<dbReference type="Proteomes" id="UP000032702">
    <property type="component" value="Unassembled WGS sequence"/>
</dbReference>
<gene>
    <name evidence="5" type="ORF">STIAU_6443</name>
</gene>
<dbReference type="GO" id="GO:0006096">
    <property type="term" value="P:glycolytic process"/>
    <property type="evidence" value="ECO:0007669"/>
    <property type="project" value="UniProtKB-KW"/>
</dbReference>
<keyword evidence="3" id="KW-0704">Schiff base</keyword>
<comment type="similarity">
    <text evidence="4">Belongs to the DeoC/FbaB aldolase family. FbaB subfamily.</text>
</comment>
<evidence type="ECO:0000256" key="3">
    <source>
        <dbReference type="ARBA" id="ARBA00023270"/>
    </source>
</evidence>
<proteinExistence type="inferred from homology"/>
<dbReference type="Gene3D" id="3.20.20.70">
    <property type="entry name" value="Aldolase class I"/>
    <property type="match status" value="1"/>
</dbReference>
<reference evidence="5 6" key="1">
    <citation type="submission" date="2006-04" db="EMBL/GenBank/DDBJ databases">
        <authorList>
            <person name="Nierman W.C."/>
        </authorList>
    </citation>
    <scope>NUCLEOTIDE SEQUENCE [LARGE SCALE GENOMIC DNA]</scope>
    <source>
        <strain evidence="5 6">DW4/3-1</strain>
    </source>
</reference>
<dbReference type="InterPro" id="IPR050456">
    <property type="entry name" value="DeoC/FbaB_aldolase"/>
</dbReference>
<dbReference type="EC" id="4.1.2.13" evidence="1"/>
<dbReference type="CDD" id="cd00958">
    <property type="entry name" value="DhnA"/>
    <property type="match status" value="1"/>
</dbReference>
<organism evidence="5 6">
    <name type="scientific">Stigmatella aurantiaca (strain DW4/3-1)</name>
    <dbReference type="NCBI Taxonomy" id="378806"/>
    <lineage>
        <taxon>Bacteria</taxon>
        <taxon>Pseudomonadati</taxon>
        <taxon>Myxococcota</taxon>
        <taxon>Myxococcia</taxon>
        <taxon>Myxococcales</taxon>
        <taxon>Cystobacterineae</taxon>
        <taxon>Archangiaceae</taxon>
        <taxon>Stigmatella</taxon>
    </lineage>
</organism>
<dbReference type="InterPro" id="IPR041720">
    <property type="entry name" value="FbaB-like"/>
</dbReference>
<sequence>MCFTGWPRSRPLLLPRIAAAQHLPSQGRRHRFFHRPPAFVQRTSAPAPRPPAWGPGDTFSRDLLGAVGYGEAQSAPFSTGLGLAGPGPRPRSHMAYTDRVKQILSWYPSDNPGTLTNLARLLNTGALAGTGKLVILPVDQGFEHGPARSFGPNVAGYDPDYHAQLAIETGCSAYAAPLGFLEAIAGKLAGEIPLILKVNNSDTLAKVPNPISAVTSSVKDAVRLGCAAVGYTIYPGSGARNEQYQDLRDIIAEAKSYGLPTVLWAYARGAISKEGETGIDVIAYAAHISAQLGAHIIKVKPPTDFIEQPEAKKAFEKAGIATKTLADRVREVVRSSFNGKRIVIFSGGESKSTPELLEDIKQIHQGGGFGSIMGRNAFQRPHDESVKLLKDVMGIFAGK</sequence>
<dbReference type="InterPro" id="IPR013785">
    <property type="entry name" value="Aldolase_TIM"/>
</dbReference>
<evidence type="ECO:0000256" key="4">
    <source>
        <dbReference type="ARBA" id="ARBA00049653"/>
    </source>
</evidence>